<proteinExistence type="predicted"/>
<keyword evidence="4" id="KW-1185">Reference proteome</keyword>
<accession>A0A9P6ZFW1</accession>
<dbReference type="Pfam" id="PF20151">
    <property type="entry name" value="DUF6533"/>
    <property type="match status" value="1"/>
</dbReference>
<name>A0A9P6ZFW1_9AGAM</name>
<keyword evidence="1" id="KW-1133">Transmembrane helix</keyword>
<sequence length="132" mass="15473">MTLVSDDPALWPIIDWERVMSYFVVASSTAVVYDWALSFAQEFELVWLGAEAKLVFHDCPIYQFAMVEYHFLCMFTMLVSWQYIVLISDLSCNQWRRTVKYRVSLNDRYSAYPASIFAILIQLPTVLLHRGE</sequence>
<dbReference type="AlphaFoldDB" id="A0A9P6ZFW1"/>
<feature type="transmembrane region" description="Helical" evidence="1">
    <location>
        <begin position="109"/>
        <end position="129"/>
    </location>
</feature>
<gene>
    <name evidence="3" type="ORF">EV702DRAFT_109760</name>
</gene>
<dbReference type="InterPro" id="IPR045340">
    <property type="entry name" value="DUF6533"/>
</dbReference>
<organism evidence="3 4">
    <name type="scientific">Suillus placidus</name>
    <dbReference type="NCBI Taxonomy" id="48579"/>
    <lineage>
        <taxon>Eukaryota</taxon>
        <taxon>Fungi</taxon>
        <taxon>Dikarya</taxon>
        <taxon>Basidiomycota</taxon>
        <taxon>Agaricomycotina</taxon>
        <taxon>Agaricomycetes</taxon>
        <taxon>Agaricomycetidae</taxon>
        <taxon>Boletales</taxon>
        <taxon>Suillineae</taxon>
        <taxon>Suillaceae</taxon>
        <taxon>Suillus</taxon>
    </lineage>
</organism>
<keyword evidence="1" id="KW-0472">Membrane</keyword>
<keyword evidence="1" id="KW-0812">Transmembrane</keyword>
<evidence type="ECO:0000256" key="1">
    <source>
        <dbReference type="SAM" id="Phobius"/>
    </source>
</evidence>
<feature type="transmembrane region" description="Helical" evidence="1">
    <location>
        <begin position="69"/>
        <end position="88"/>
    </location>
</feature>
<feature type="domain" description="DUF6533" evidence="2">
    <location>
        <begin position="22"/>
        <end position="48"/>
    </location>
</feature>
<protein>
    <recommendedName>
        <fullName evidence="2">DUF6533 domain-containing protein</fullName>
    </recommendedName>
</protein>
<evidence type="ECO:0000313" key="3">
    <source>
        <dbReference type="EMBL" id="KAG1764366.1"/>
    </source>
</evidence>
<comment type="caution">
    <text evidence="3">The sequence shown here is derived from an EMBL/GenBank/DDBJ whole genome shotgun (WGS) entry which is preliminary data.</text>
</comment>
<evidence type="ECO:0000313" key="4">
    <source>
        <dbReference type="Proteomes" id="UP000714275"/>
    </source>
</evidence>
<dbReference type="EMBL" id="JABBWD010000127">
    <property type="protein sequence ID" value="KAG1764366.1"/>
    <property type="molecule type" value="Genomic_DNA"/>
</dbReference>
<dbReference type="Proteomes" id="UP000714275">
    <property type="component" value="Unassembled WGS sequence"/>
</dbReference>
<reference evidence="3" key="1">
    <citation type="journal article" date="2020" name="New Phytol.">
        <title>Comparative genomics reveals dynamic genome evolution in host specialist ectomycorrhizal fungi.</title>
        <authorList>
            <person name="Lofgren L.A."/>
            <person name="Nguyen N.H."/>
            <person name="Vilgalys R."/>
            <person name="Ruytinx J."/>
            <person name="Liao H.L."/>
            <person name="Branco S."/>
            <person name="Kuo A."/>
            <person name="LaButti K."/>
            <person name="Lipzen A."/>
            <person name="Andreopoulos W."/>
            <person name="Pangilinan J."/>
            <person name="Riley R."/>
            <person name="Hundley H."/>
            <person name="Na H."/>
            <person name="Barry K."/>
            <person name="Grigoriev I.V."/>
            <person name="Stajich J.E."/>
            <person name="Kennedy P.G."/>
        </authorList>
    </citation>
    <scope>NUCLEOTIDE SEQUENCE</scope>
    <source>
        <strain evidence="3">DOB743</strain>
    </source>
</reference>
<evidence type="ECO:0000259" key="2">
    <source>
        <dbReference type="Pfam" id="PF20151"/>
    </source>
</evidence>